<evidence type="ECO:0000256" key="2">
    <source>
        <dbReference type="ARBA" id="ARBA00022475"/>
    </source>
</evidence>
<protein>
    <submittedName>
        <fullName evidence="13">Olfactory receptor 6M1-like</fullName>
    </submittedName>
</protein>
<feature type="transmembrane region" description="Helical" evidence="10">
    <location>
        <begin position="53"/>
        <end position="81"/>
    </location>
</feature>
<evidence type="ECO:0000256" key="7">
    <source>
        <dbReference type="ARBA" id="ARBA00023136"/>
    </source>
</evidence>
<dbReference type="GO" id="GO:0005886">
    <property type="term" value="C:plasma membrane"/>
    <property type="evidence" value="ECO:0007669"/>
    <property type="project" value="UniProtKB-SubCell"/>
</dbReference>
<dbReference type="PROSITE" id="PS00237">
    <property type="entry name" value="G_PROTEIN_RECEP_F1_1"/>
    <property type="match status" value="1"/>
</dbReference>
<evidence type="ECO:0000313" key="12">
    <source>
        <dbReference type="Proteomes" id="UP000695026"/>
    </source>
</evidence>
<proteinExistence type="predicted"/>
<dbReference type="GO" id="GO:0004930">
    <property type="term" value="F:G protein-coupled receptor activity"/>
    <property type="evidence" value="ECO:0007669"/>
    <property type="project" value="UniProtKB-KW"/>
</dbReference>
<feature type="transmembrane region" description="Helical" evidence="10">
    <location>
        <begin position="101"/>
        <end position="124"/>
    </location>
</feature>
<dbReference type="PANTHER" id="PTHR26454:SF1">
    <property type="entry name" value="OLFACTORY RECEPTOR"/>
    <property type="match status" value="1"/>
</dbReference>
<dbReference type="RefSeq" id="XP_025033002.1">
    <property type="nucleotide sequence ID" value="XM_025177234.1"/>
</dbReference>
<organism evidence="12 13">
    <name type="scientific">Python bivittatus</name>
    <name type="common">Burmese python</name>
    <name type="synonym">Python molurus bivittatus</name>
    <dbReference type="NCBI Taxonomy" id="176946"/>
    <lineage>
        <taxon>Eukaryota</taxon>
        <taxon>Metazoa</taxon>
        <taxon>Chordata</taxon>
        <taxon>Craniata</taxon>
        <taxon>Vertebrata</taxon>
        <taxon>Euteleostomi</taxon>
        <taxon>Lepidosauria</taxon>
        <taxon>Squamata</taxon>
        <taxon>Bifurcata</taxon>
        <taxon>Unidentata</taxon>
        <taxon>Episquamata</taxon>
        <taxon>Toxicofera</taxon>
        <taxon>Serpentes</taxon>
        <taxon>Henophidia</taxon>
        <taxon>Pythonidae</taxon>
        <taxon>Python</taxon>
    </lineage>
</organism>
<dbReference type="Proteomes" id="UP000695026">
    <property type="component" value="Unplaced"/>
</dbReference>
<dbReference type="InterPro" id="IPR017452">
    <property type="entry name" value="GPCR_Rhodpsn_7TM"/>
</dbReference>
<evidence type="ECO:0000256" key="10">
    <source>
        <dbReference type="SAM" id="Phobius"/>
    </source>
</evidence>
<evidence type="ECO:0000256" key="3">
    <source>
        <dbReference type="ARBA" id="ARBA00022692"/>
    </source>
</evidence>
<accession>A0A9F5J4W4</accession>
<dbReference type="KEGG" id="pbi:103060930"/>
<feature type="non-terminal residue" evidence="13">
    <location>
        <position position="193"/>
    </location>
</feature>
<feature type="transmembrane region" description="Helical" evidence="10">
    <location>
        <begin position="21"/>
        <end position="47"/>
    </location>
</feature>
<dbReference type="OMA" id="ERRTFFC"/>
<keyword evidence="8" id="KW-0675">Receptor</keyword>
<keyword evidence="9" id="KW-0807">Transducer</keyword>
<dbReference type="InterPro" id="IPR000276">
    <property type="entry name" value="GPCR_Rhodpsn"/>
</dbReference>
<keyword evidence="7 10" id="KW-0472">Membrane</keyword>
<dbReference type="SUPFAM" id="SSF81321">
    <property type="entry name" value="Family A G protein-coupled receptor-like"/>
    <property type="match status" value="1"/>
</dbReference>
<dbReference type="InterPro" id="IPR000725">
    <property type="entry name" value="Olfact_rcpt"/>
</dbReference>
<feature type="domain" description="G-protein coupled receptors family 1 profile" evidence="11">
    <location>
        <begin position="2"/>
        <end position="193"/>
    </location>
</feature>
<dbReference type="GeneID" id="103060930"/>
<dbReference type="OrthoDB" id="9709639at2759"/>
<feature type="transmembrane region" description="Helical" evidence="10">
    <location>
        <begin position="161"/>
        <end position="187"/>
    </location>
</feature>
<keyword evidence="4" id="KW-0552">Olfaction</keyword>
<dbReference type="AlphaFoldDB" id="A0A9F5J4W4"/>
<evidence type="ECO:0000256" key="8">
    <source>
        <dbReference type="ARBA" id="ARBA00023170"/>
    </source>
</evidence>
<evidence type="ECO:0000256" key="5">
    <source>
        <dbReference type="ARBA" id="ARBA00022989"/>
    </source>
</evidence>
<keyword evidence="4" id="KW-0716">Sensory transduction</keyword>
<keyword evidence="6" id="KW-0297">G-protein coupled receptor</keyword>
<dbReference type="PRINTS" id="PR00245">
    <property type="entry name" value="OLFACTORYR"/>
</dbReference>
<name>A0A9F5J4W4_PYTBI</name>
<keyword evidence="2" id="KW-1003">Cell membrane</keyword>
<evidence type="ECO:0000259" key="11">
    <source>
        <dbReference type="PROSITE" id="PS50262"/>
    </source>
</evidence>
<reference evidence="13" key="1">
    <citation type="submission" date="2025-08" db="UniProtKB">
        <authorList>
            <consortium name="RefSeq"/>
        </authorList>
    </citation>
    <scope>IDENTIFICATION</scope>
    <source>
        <tissue evidence="13">Liver</tissue>
    </source>
</reference>
<evidence type="ECO:0000256" key="1">
    <source>
        <dbReference type="ARBA" id="ARBA00004651"/>
    </source>
</evidence>
<evidence type="ECO:0000313" key="13">
    <source>
        <dbReference type="RefSeq" id="XP_025033002.1"/>
    </source>
</evidence>
<dbReference type="InterPro" id="IPR047132">
    <property type="entry name" value="Olfact_rcpt_6C-like"/>
</dbReference>
<keyword evidence="12" id="KW-1185">Reference proteome</keyword>
<dbReference type="Pfam" id="PF00001">
    <property type="entry name" value="7tm_1"/>
    <property type="match status" value="1"/>
</dbReference>
<comment type="subcellular location">
    <subcellularLocation>
        <location evidence="1">Cell membrane</location>
        <topology evidence="1">Multi-pass membrane protein</topology>
    </subcellularLocation>
</comment>
<keyword evidence="5 10" id="KW-1133">Transmembrane helix</keyword>
<evidence type="ECO:0000256" key="9">
    <source>
        <dbReference type="ARBA" id="ARBA00023224"/>
    </source>
</evidence>
<evidence type="ECO:0000256" key="4">
    <source>
        <dbReference type="ARBA" id="ARBA00022725"/>
    </source>
</evidence>
<dbReference type="PANTHER" id="PTHR26454">
    <property type="entry name" value="OLFACTORY RECEPTOR"/>
    <property type="match status" value="1"/>
</dbReference>
<dbReference type="PROSITE" id="PS50262">
    <property type="entry name" value="G_PROTEIN_RECEP_F1_2"/>
    <property type="match status" value="1"/>
</dbReference>
<sequence>MGNTLVILIIRLDLRLHSPMYYFLKHLSWLEIIITTTVTPKMLSILVSEKKTISYFACVVQLAIYFLAGSTEVLLLGAMSVDRYLAICNPLRYTAIMSHQVCLLMVLFCWFISFGCIVVGGVFANGVPYCGSNVIDHFFCDTGPLAKLLCRDNSLIQAIEFASSCFTLLSSVSVTTISYICIIVTVMRTPSAG</sequence>
<gene>
    <name evidence="13" type="primary">LOC103060930</name>
</gene>
<evidence type="ECO:0000256" key="6">
    <source>
        <dbReference type="ARBA" id="ARBA00023040"/>
    </source>
</evidence>
<dbReference type="GO" id="GO:0004984">
    <property type="term" value="F:olfactory receptor activity"/>
    <property type="evidence" value="ECO:0007669"/>
    <property type="project" value="InterPro"/>
</dbReference>
<keyword evidence="3 10" id="KW-0812">Transmembrane</keyword>
<dbReference type="FunFam" id="1.20.1070.10:FF:000015">
    <property type="entry name" value="Olfactory receptor"/>
    <property type="match status" value="1"/>
</dbReference>
<dbReference type="Gene3D" id="1.20.1070.10">
    <property type="entry name" value="Rhodopsin 7-helix transmembrane proteins"/>
    <property type="match status" value="1"/>
</dbReference>